<comment type="caution">
    <text evidence="1">The sequence shown here is derived from an EMBL/GenBank/DDBJ whole genome shotgun (WGS) entry which is preliminary data.</text>
</comment>
<dbReference type="Proteomes" id="UP000006443">
    <property type="component" value="Unassembled WGS sequence"/>
</dbReference>
<organism evidence="1 2">
    <name type="scientific">Dethiobacter alkaliphilus AHT 1</name>
    <dbReference type="NCBI Taxonomy" id="555088"/>
    <lineage>
        <taxon>Bacteria</taxon>
        <taxon>Bacillati</taxon>
        <taxon>Bacillota</taxon>
        <taxon>Dethiobacteria</taxon>
        <taxon>Dethiobacterales</taxon>
        <taxon>Dethiobacteraceae</taxon>
        <taxon>Dethiobacter</taxon>
    </lineage>
</organism>
<evidence type="ECO:0000313" key="1">
    <source>
        <dbReference type="EMBL" id="EEG76880.1"/>
    </source>
</evidence>
<sequence>MKNDVDQFQGKVSELLIRHRSIMDSLTKFHESTARINRAIAKTVTSCGCLSVCASKQNCPPEVDLKDCQKYMDSHLQGELCEQCREAVEEELGNHLFYLAAICDLLDIELTDVFGKEFKRISTLGFFNLS</sequence>
<dbReference type="Gene3D" id="1.10.287.1080">
    <property type="entry name" value="MazG-like"/>
    <property type="match status" value="1"/>
</dbReference>
<dbReference type="SUPFAM" id="SSF101386">
    <property type="entry name" value="all-alpha NTP pyrophosphatases"/>
    <property type="match status" value="1"/>
</dbReference>
<dbReference type="EMBL" id="ACJM01000012">
    <property type="protein sequence ID" value="EEG76880.1"/>
    <property type="molecule type" value="Genomic_DNA"/>
</dbReference>
<dbReference type="eggNOG" id="COG1694">
    <property type="taxonomic scope" value="Bacteria"/>
</dbReference>
<dbReference type="OrthoDB" id="2988649at2"/>
<protein>
    <recommendedName>
        <fullName evidence="3">DUF1573 domain-containing protein</fullName>
    </recommendedName>
</protein>
<reference evidence="1 2" key="1">
    <citation type="submission" date="2009-02" db="EMBL/GenBank/DDBJ databases">
        <title>Sequencing of the draft genome and assembly of Dethiobacter alkaliphilus AHT 1.</title>
        <authorList>
            <consortium name="US DOE Joint Genome Institute (JGI-PGF)"/>
            <person name="Lucas S."/>
            <person name="Copeland A."/>
            <person name="Lapidus A."/>
            <person name="Glavina del Rio T."/>
            <person name="Dalin E."/>
            <person name="Tice H."/>
            <person name="Bruce D."/>
            <person name="Goodwin L."/>
            <person name="Pitluck S."/>
            <person name="Larimer F."/>
            <person name="Land M.L."/>
            <person name="Hauser L."/>
            <person name="Muyzer G."/>
        </authorList>
    </citation>
    <scope>NUCLEOTIDE SEQUENCE [LARGE SCALE GENOMIC DNA]</scope>
    <source>
        <strain evidence="1 2">AHT 1</strain>
    </source>
</reference>
<keyword evidence="2" id="KW-1185">Reference proteome</keyword>
<name>C0GIL9_DETAL</name>
<dbReference type="AlphaFoldDB" id="C0GIL9"/>
<evidence type="ECO:0000313" key="2">
    <source>
        <dbReference type="Proteomes" id="UP000006443"/>
    </source>
</evidence>
<evidence type="ECO:0008006" key="3">
    <source>
        <dbReference type="Google" id="ProtNLM"/>
    </source>
</evidence>
<dbReference type="RefSeq" id="WP_008517603.1">
    <property type="nucleotide sequence ID" value="NZ_ACJM01000012.1"/>
</dbReference>
<proteinExistence type="predicted"/>
<gene>
    <name evidence="1" type="ORF">DealDRAFT_2328</name>
</gene>
<accession>C0GIL9</accession>
<dbReference type="STRING" id="555088.DealDRAFT_2328"/>